<protein>
    <submittedName>
        <fullName evidence="1">Oidioi.mRNA.OKI2018_I69.PAR.g12906.t1.cds</fullName>
    </submittedName>
</protein>
<proteinExistence type="predicted"/>
<organism evidence="1 2">
    <name type="scientific">Oikopleura dioica</name>
    <name type="common">Tunicate</name>
    <dbReference type="NCBI Taxonomy" id="34765"/>
    <lineage>
        <taxon>Eukaryota</taxon>
        <taxon>Metazoa</taxon>
        <taxon>Chordata</taxon>
        <taxon>Tunicata</taxon>
        <taxon>Appendicularia</taxon>
        <taxon>Copelata</taxon>
        <taxon>Oikopleuridae</taxon>
        <taxon>Oikopleura</taxon>
    </lineage>
</organism>
<dbReference type="SUPFAM" id="SSF57903">
    <property type="entry name" value="FYVE/PHD zinc finger"/>
    <property type="match status" value="1"/>
</dbReference>
<evidence type="ECO:0000313" key="1">
    <source>
        <dbReference type="EMBL" id="CAG5091186.1"/>
    </source>
</evidence>
<name>A0ABN7S266_OIKDI</name>
<dbReference type="EMBL" id="OU015568">
    <property type="protein sequence ID" value="CAG5091186.1"/>
    <property type="molecule type" value="Genomic_DNA"/>
</dbReference>
<dbReference type="Proteomes" id="UP001158576">
    <property type="component" value="Chromosome PAR"/>
</dbReference>
<dbReference type="InterPro" id="IPR011011">
    <property type="entry name" value="Znf_FYVE_PHD"/>
</dbReference>
<keyword evidence="2" id="KW-1185">Reference proteome</keyword>
<gene>
    <name evidence="1" type="ORF">OKIOD_LOCUS4464</name>
</gene>
<sequence length="453" mass="50991">MKLSLAVLSTVCAKRDPDAERRLEKIRGKAAEYKTFAENNDNVSTKRLKVINERVDRLVSDLERIDVSACPSPGVEEDKFSEGDEEFSELCDASGKFPSMVRSYARTFGCQDGFPNRNFLERLVNRSHKLKRKTKKAAKCDAPAAVTTATSIVTGTPFTNPPMLEMCDEGFHAECDELTNSEIYFENQWTCRNCFRVRATYGQNSGFKFNPAKGDFVSVRFTEPVVWQTFNHPVKKVTEVGDDNTWKIDFKHDGNFMSGMIFEGNLQTSDDNLHVDGNWIIESAQQCSSREVFGDRYFTLWARPDGGIKFNAPLKNNGEFHEVEYNHECTPGEWNTYTVLQQYVDSVLELSVSVNEEVLGTHVVPVRKAFQGELFVEVAGDYHPAADTFKVRNFFHQTFSQPTSPCGTPVDPCDGDDSCDALVWNCPIRPEWSNLLGEVKGNAVYSASVDVLC</sequence>
<reference evidence="1 2" key="1">
    <citation type="submission" date="2021-04" db="EMBL/GenBank/DDBJ databases">
        <authorList>
            <person name="Bliznina A."/>
        </authorList>
    </citation>
    <scope>NUCLEOTIDE SEQUENCE [LARGE SCALE GENOMIC DNA]</scope>
</reference>
<accession>A0ABN7S266</accession>
<evidence type="ECO:0000313" key="2">
    <source>
        <dbReference type="Proteomes" id="UP001158576"/>
    </source>
</evidence>